<sequence length="136" mass="14882">MESSFARLIQLSHRGMDSPHREHARWPMETSKDVRPRSLCEHGKNRAHFVSRSHPAALAAKCPRCVGVMRSPCQFSPAETDPIGELIAIGRHTIASMGQQVDQVPGQLSIGRPDPGGLPQATMADVMQKFKTTGIC</sequence>
<proteinExistence type="predicted"/>
<dbReference type="HOGENOM" id="CLU_1873798_0_0_0"/>
<evidence type="ECO:0000313" key="1">
    <source>
        <dbReference type="EMBL" id="CAD72162.1"/>
    </source>
</evidence>
<gene>
    <name evidence="1" type="ordered locus">RB1563</name>
</gene>
<dbReference type="AlphaFoldDB" id="Q7UX50"/>
<keyword evidence="2" id="KW-1185">Reference proteome</keyword>
<reference evidence="1 2" key="1">
    <citation type="journal article" date="2003" name="Proc. Natl. Acad. Sci. U.S.A.">
        <title>Complete genome sequence of the marine planctomycete Pirellula sp. strain 1.</title>
        <authorList>
            <person name="Gloeckner F.O."/>
            <person name="Kube M."/>
            <person name="Bauer M."/>
            <person name="Teeling H."/>
            <person name="Lombardot T."/>
            <person name="Ludwig W."/>
            <person name="Gade D."/>
            <person name="Beck A."/>
            <person name="Borzym K."/>
            <person name="Heitmann K."/>
            <person name="Rabus R."/>
            <person name="Schlesner H."/>
            <person name="Amann R."/>
            <person name="Reinhardt R."/>
        </authorList>
    </citation>
    <scope>NUCLEOTIDE SEQUENCE [LARGE SCALE GENOMIC DNA]</scope>
    <source>
        <strain evidence="2">DSM 10527 / NCIMB 13988 / SH1</strain>
    </source>
</reference>
<evidence type="ECO:0000313" key="2">
    <source>
        <dbReference type="Proteomes" id="UP000001025"/>
    </source>
</evidence>
<dbReference type="EMBL" id="BX294135">
    <property type="protein sequence ID" value="CAD72162.1"/>
    <property type="molecule type" value="Genomic_DNA"/>
</dbReference>
<dbReference type="EnsemblBacteria" id="CAD72162">
    <property type="protein sequence ID" value="CAD72162"/>
    <property type="gene ID" value="RB1563"/>
</dbReference>
<accession>Q7UX50</accession>
<dbReference type="InParanoid" id="Q7UX50"/>
<dbReference type="KEGG" id="rba:RB1563"/>
<organism evidence="1 2">
    <name type="scientific">Rhodopirellula baltica (strain DSM 10527 / NCIMB 13988 / SH1)</name>
    <dbReference type="NCBI Taxonomy" id="243090"/>
    <lineage>
        <taxon>Bacteria</taxon>
        <taxon>Pseudomonadati</taxon>
        <taxon>Planctomycetota</taxon>
        <taxon>Planctomycetia</taxon>
        <taxon>Pirellulales</taxon>
        <taxon>Pirellulaceae</taxon>
        <taxon>Rhodopirellula</taxon>
    </lineage>
</organism>
<name>Q7UX50_RHOBA</name>
<dbReference type="Proteomes" id="UP000001025">
    <property type="component" value="Chromosome"/>
</dbReference>
<dbReference type="STRING" id="243090.RB1563"/>
<protein>
    <submittedName>
        <fullName evidence="1">Similar to DOF zinc finger protein</fullName>
    </submittedName>
</protein>